<evidence type="ECO:0000313" key="3">
    <source>
        <dbReference type="Proteomes" id="UP000032141"/>
    </source>
</evidence>
<feature type="domain" description="DNA helicase Pif1-like 2B" evidence="1">
    <location>
        <begin position="88"/>
        <end position="116"/>
    </location>
</feature>
<sequence length="156" mass="17636">MSTPMSWPPFLTVLAPHNQRRQTSAMFEQHSAFKSVIRLLVEIALIVYPDGLYLQLGNLALRPSAEQKVYLISDSIIPYDVDIEKNVLEVGAHIMRLRNMDAAVGLCNGTRLIVSQIFPNVIQGRIITGNDIAGEDVWIPRMFVTPPDTKFPFRMR</sequence>
<dbReference type="PANTHER" id="PTHR23274:SF48">
    <property type="entry name" value="ATP-DEPENDENT DNA HELICASE"/>
    <property type="match status" value="1"/>
</dbReference>
<proteinExistence type="predicted"/>
<dbReference type="InterPro" id="IPR049163">
    <property type="entry name" value="Pif1-like_2B_dom"/>
</dbReference>
<dbReference type="Pfam" id="PF21530">
    <property type="entry name" value="Pif1_2B_dom"/>
    <property type="match status" value="1"/>
</dbReference>
<dbReference type="EnsemblPlants" id="Bo7g026780.1">
    <property type="protein sequence ID" value="Bo7g026780.1"/>
    <property type="gene ID" value="Bo7g026780"/>
</dbReference>
<dbReference type="HOGENOM" id="CLU_1689168_0_0_1"/>
<dbReference type="OMA" id="GAHIMRL"/>
<dbReference type="Proteomes" id="UP000032141">
    <property type="component" value="Chromosome C7"/>
</dbReference>
<accession>A0A0D3D4D7</accession>
<dbReference type="Gramene" id="Bo7g026780.1">
    <property type="protein sequence ID" value="Bo7g026780.1"/>
    <property type="gene ID" value="Bo7g026780"/>
</dbReference>
<name>A0A0D3D4D7_BRAOL</name>
<dbReference type="eggNOG" id="KOG0987">
    <property type="taxonomic scope" value="Eukaryota"/>
</dbReference>
<dbReference type="PANTHER" id="PTHR23274">
    <property type="entry name" value="DNA HELICASE-RELATED"/>
    <property type="match status" value="1"/>
</dbReference>
<dbReference type="GO" id="GO:0005657">
    <property type="term" value="C:replication fork"/>
    <property type="evidence" value="ECO:0007669"/>
    <property type="project" value="TreeGrafter"/>
</dbReference>
<evidence type="ECO:0000259" key="1">
    <source>
        <dbReference type="Pfam" id="PF21530"/>
    </source>
</evidence>
<evidence type="ECO:0000313" key="2">
    <source>
        <dbReference type="EnsemblPlants" id="Bo7g026780.1"/>
    </source>
</evidence>
<protein>
    <submittedName>
        <fullName evidence="2">ATP-dependent DNA helicase</fullName>
    </submittedName>
</protein>
<organism evidence="2 3">
    <name type="scientific">Brassica oleracea var. oleracea</name>
    <dbReference type="NCBI Taxonomy" id="109376"/>
    <lineage>
        <taxon>Eukaryota</taxon>
        <taxon>Viridiplantae</taxon>
        <taxon>Streptophyta</taxon>
        <taxon>Embryophyta</taxon>
        <taxon>Tracheophyta</taxon>
        <taxon>Spermatophyta</taxon>
        <taxon>Magnoliopsida</taxon>
        <taxon>eudicotyledons</taxon>
        <taxon>Gunneridae</taxon>
        <taxon>Pentapetalae</taxon>
        <taxon>rosids</taxon>
        <taxon>malvids</taxon>
        <taxon>Brassicales</taxon>
        <taxon>Brassicaceae</taxon>
        <taxon>Brassiceae</taxon>
        <taxon>Brassica</taxon>
    </lineage>
</organism>
<keyword evidence="3" id="KW-1185">Reference proteome</keyword>
<dbReference type="STRING" id="109376.A0A0D3D4D7"/>
<dbReference type="AlphaFoldDB" id="A0A0D3D4D7"/>
<reference evidence="2 3" key="1">
    <citation type="journal article" date="2014" name="Genome Biol.">
        <title>Transcriptome and methylome profiling reveals relics of genome dominance in the mesopolyploid Brassica oleracea.</title>
        <authorList>
            <person name="Parkin I.A."/>
            <person name="Koh C."/>
            <person name="Tang H."/>
            <person name="Robinson S.J."/>
            <person name="Kagale S."/>
            <person name="Clarke W.E."/>
            <person name="Town C.D."/>
            <person name="Nixon J."/>
            <person name="Krishnakumar V."/>
            <person name="Bidwell S.L."/>
            <person name="Denoeud F."/>
            <person name="Belcram H."/>
            <person name="Links M.G."/>
            <person name="Just J."/>
            <person name="Clarke C."/>
            <person name="Bender T."/>
            <person name="Huebert T."/>
            <person name="Mason A.S."/>
            <person name="Pires J.C."/>
            <person name="Barker G."/>
            <person name="Moore J."/>
            <person name="Walley P.G."/>
            <person name="Manoli S."/>
            <person name="Batley J."/>
            <person name="Edwards D."/>
            <person name="Nelson M.N."/>
            <person name="Wang X."/>
            <person name="Paterson A.H."/>
            <person name="King G."/>
            <person name="Bancroft I."/>
            <person name="Chalhoub B."/>
            <person name="Sharpe A.G."/>
        </authorList>
    </citation>
    <scope>NUCLEOTIDE SEQUENCE</scope>
    <source>
        <strain evidence="2 3">cv. TO1000</strain>
    </source>
</reference>
<reference evidence="2" key="2">
    <citation type="submission" date="2015-03" db="UniProtKB">
        <authorList>
            <consortium name="EnsemblPlants"/>
        </authorList>
    </citation>
    <scope>IDENTIFICATION</scope>
</reference>
<dbReference type="GO" id="GO:0006260">
    <property type="term" value="P:DNA replication"/>
    <property type="evidence" value="ECO:0007669"/>
    <property type="project" value="TreeGrafter"/>
</dbReference>